<dbReference type="Proteomes" id="UP000188604">
    <property type="component" value="Chromosome"/>
</dbReference>
<dbReference type="RefSeq" id="WP_077807422.1">
    <property type="nucleotide sequence ID" value="NZ_BJXS01000003.1"/>
</dbReference>
<accession>A0A1U9KRF6</accession>
<evidence type="ECO:0000313" key="2">
    <source>
        <dbReference type="Proteomes" id="UP000188604"/>
    </source>
</evidence>
<evidence type="ECO:0000313" key="1">
    <source>
        <dbReference type="EMBL" id="AQS88393.1"/>
    </source>
</evidence>
<dbReference type="KEGG" id="nch:A0U93_11075"/>
<dbReference type="STRING" id="320497.A0U93_11075"/>
<organism evidence="1 2">
    <name type="scientific">Neoasaia chiangmaiensis</name>
    <dbReference type="NCBI Taxonomy" id="320497"/>
    <lineage>
        <taxon>Bacteria</taxon>
        <taxon>Pseudomonadati</taxon>
        <taxon>Pseudomonadota</taxon>
        <taxon>Alphaproteobacteria</taxon>
        <taxon>Acetobacterales</taxon>
        <taxon>Acetobacteraceae</taxon>
        <taxon>Neoasaia</taxon>
    </lineage>
</organism>
<protein>
    <submittedName>
        <fullName evidence="1">Uncharacterized protein</fullName>
    </submittedName>
</protein>
<keyword evidence="2" id="KW-1185">Reference proteome</keyword>
<name>A0A1U9KRF6_9PROT</name>
<dbReference type="AlphaFoldDB" id="A0A1U9KRF6"/>
<gene>
    <name evidence="1" type="ORF">A0U93_11075</name>
</gene>
<sequence length="134" mass="14543">MDVQSIDQIYTQLQGQAQQSAQALQTLGNKLQAAANSGDQQAREWSLDLRELALSFRAEQEQVANLLQALRGAVANQAQQYQPNYAQQIDAPQQPAPAQQSGGFFNNFLNSGFARSVEAGAGFGIGDDLIKEIF</sequence>
<dbReference type="OrthoDB" id="5298690at2"/>
<proteinExistence type="predicted"/>
<reference evidence="1 2" key="1">
    <citation type="submission" date="2016-03" db="EMBL/GenBank/DDBJ databases">
        <title>Acetic acid bacteria sequencing.</title>
        <authorList>
            <person name="Brandt J."/>
            <person name="Jakob F."/>
            <person name="Vogel R.F."/>
        </authorList>
    </citation>
    <scope>NUCLEOTIDE SEQUENCE [LARGE SCALE GENOMIC DNA]</scope>
    <source>
        <strain evidence="1 2">NBRC 101099</strain>
    </source>
</reference>
<dbReference type="EMBL" id="CP014691">
    <property type="protein sequence ID" value="AQS88393.1"/>
    <property type="molecule type" value="Genomic_DNA"/>
</dbReference>